<dbReference type="eggNOG" id="COG0697">
    <property type="taxonomic scope" value="Bacteria"/>
</dbReference>
<feature type="transmembrane region" description="Helical" evidence="6">
    <location>
        <begin position="163"/>
        <end position="183"/>
    </location>
</feature>
<accession>A8LMW3</accession>
<dbReference type="RefSeq" id="WP_012179965.1">
    <property type="nucleotide sequence ID" value="NC_009952.1"/>
</dbReference>
<dbReference type="GO" id="GO:0016020">
    <property type="term" value="C:membrane"/>
    <property type="evidence" value="ECO:0007669"/>
    <property type="project" value="UniProtKB-SubCell"/>
</dbReference>
<feature type="transmembrane region" description="Helical" evidence="6">
    <location>
        <begin position="131"/>
        <end position="151"/>
    </location>
</feature>
<evidence type="ECO:0000313" key="9">
    <source>
        <dbReference type="Proteomes" id="UP000006833"/>
    </source>
</evidence>
<feature type="domain" description="EamA" evidence="7">
    <location>
        <begin position="164"/>
        <end position="289"/>
    </location>
</feature>
<gene>
    <name evidence="8" type="ordered locus">Dshi_3305</name>
</gene>
<dbReference type="PANTHER" id="PTHR22911">
    <property type="entry name" value="ACYL-MALONYL CONDENSING ENZYME-RELATED"/>
    <property type="match status" value="1"/>
</dbReference>
<feature type="domain" description="EamA" evidence="7">
    <location>
        <begin position="14"/>
        <end position="147"/>
    </location>
</feature>
<dbReference type="AlphaFoldDB" id="A8LMW3"/>
<feature type="transmembrane region" description="Helical" evidence="6">
    <location>
        <begin position="195"/>
        <end position="217"/>
    </location>
</feature>
<dbReference type="Pfam" id="PF00892">
    <property type="entry name" value="EamA"/>
    <property type="match status" value="2"/>
</dbReference>
<dbReference type="Proteomes" id="UP000006833">
    <property type="component" value="Chromosome"/>
</dbReference>
<keyword evidence="3 6" id="KW-0812">Transmembrane</keyword>
<feature type="transmembrane region" description="Helical" evidence="6">
    <location>
        <begin position="106"/>
        <end position="124"/>
    </location>
</feature>
<dbReference type="SUPFAM" id="SSF103481">
    <property type="entry name" value="Multidrug resistance efflux transporter EmrE"/>
    <property type="match status" value="2"/>
</dbReference>
<dbReference type="STRING" id="398580.Dshi_3305"/>
<feature type="transmembrane region" description="Helical" evidence="6">
    <location>
        <begin position="277"/>
        <end position="295"/>
    </location>
</feature>
<keyword evidence="9" id="KW-1185">Reference proteome</keyword>
<feature type="transmembrane region" description="Helical" evidence="6">
    <location>
        <begin position="223"/>
        <end position="244"/>
    </location>
</feature>
<dbReference type="HOGENOM" id="CLU_032828_0_0_5"/>
<evidence type="ECO:0000256" key="4">
    <source>
        <dbReference type="ARBA" id="ARBA00022989"/>
    </source>
</evidence>
<reference evidence="9" key="1">
    <citation type="journal article" date="2010" name="ISME J.">
        <title>The complete genome sequence of the algal symbiont Dinoroseobacter shibae: a hitchhiker's guide to life in the sea.</title>
        <authorList>
            <person name="Wagner-Dobler I."/>
            <person name="Ballhausen B."/>
            <person name="Berger M."/>
            <person name="Brinkhoff T."/>
            <person name="Buchholz I."/>
            <person name="Bunk B."/>
            <person name="Cypionka H."/>
            <person name="Daniel R."/>
            <person name="Drepper T."/>
            <person name="Gerdts G."/>
            <person name="Hahnke S."/>
            <person name="Han C."/>
            <person name="Jahn D."/>
            <person name="Kalhoefer D."/>
            <person name="Kiss H."/>
            <person name="Klenk H.P."/>
            <person name="Kyrpides N."/>
            <person name="Liebl W."/>
            <person name="Liesegang H."/>
            <person name="Meincke L."/>
            <person name="Pati A."/>
            <person name="Petersen J."/>
            <person name="Piekarski T."/>
            <person name="Pommerenke C."/>
            <person name="Pradella S."/>
            <person name="Pukall R."/>
            <person name="Rabus R."/>
            <person name="Stackebrandt E."/>
            <person name="Thole S."/>
            <person name="Thompson L."/>
            <person name="Tielen P."/>
            <person name="Tomasch J."/>
            <person name="von Jan M."/>
            <person name="Wanphrut N."/>
            <person name="Wichels A."/>
            <person name="Zech H."/>
            <person name="Simon M."/>
        </authorList>
    </citation>
    <scope>NUCLEOTIDE SEQUENCE [LARGE SCALE GENOMIC DNA]</scope>
    <source>
        <strain evidence="9">DSM 16493 / NCIMB 14021 / DFL 12</strain>
    </source>
</reference>
<evidence type="ECO:0000256" key="6">
    <source>
        <dbReference type="SAM" id="Phobius"/>
    </source>
</evidence>
<evidence type="ECO:0000256" key="3">
    <source>
        <dbReference type="ARBA" id="ARBA00022692"/>
    </source>
</evidence>
<dbReference type="KEGG" id="dsh:Dshi_3305"/>
<proteinExistence type="inferred from homology"/>
<comment type="similarity">
    <text evidence="2">Belongs to the drug/metabolite transporter (DMT) superfamily. 10 TMS drug/metabolite exporter (DME) (TC 2.A.7.3) family.</text>
</comment>
<feature type="transmembrane region" description="Helical" evidence="6">
    <location>
        <begin position="251"/>
        <end position="271"/>
    </location>
</feature>
<dbReference type="EMBL" id="CP000830">
    <property type="protein sequence ID" value="ABV95038.1"/>
    <property type="molecule type" value="Genomic_DNA"/>
</dbReference>
<dbReference type="InterPro" id="IPR000620">
    <property type="entry name" value="EamA_dom"/>
</dbReference>
<dbReference type="PANTHER" id="PTHR22911:SF6">
    <property type="entry name" value="SOLUTE CARRIER FAMILY 35 MEMBER G1"/>
    <property type="match status" value="1"/>
</dbReference>
<organism evidence="8 9">
    <name type="scientific">Dinoroseobacter shibae (strain DSM 16493 / NCIMB 14021 / DFL 12)</name>
    <dbReference type="NCBI Taxonomy" id="398580"/>
    <lineage>
        <taxon>Bacteria</taxon>
        <taxon>Pseudomonadati</taxon>
        <taxon>Pseudomonadota</taxon>
        <taxon>Alphaproteobacteria</taxon>
        <taxon>Rhodobacterales</taxon>
        <taxon>Roseobacteraceae</taxon>
        <taxon>Dinoroseobacter</taxon>
    </lineage>
</organism>
<feature type="transmembrane region" description="Helical" evidence="6">
    <location>
        <begin position="83"/>
        <end position="100"/>
    </location>
</feature>
<evidence type="ECO:0000256" key="2">
    <source>
        <dbReference type="ARBA" id="ARBA00009853"/>
    </source>
</evidence>
<feature type="transmembrane region" description="Helical" evidence="6">
    <location>
        <begin position="45"/>
        <end position="63"/>
    </location>
</feature>
<evidence type="ECO:0000313" key="8">
    <source>
        <dbReference type="EMBL" id="ABV95038.1"/>
    </source>
</evidence>
<sequence length="313" mass="32996">MGKSDTALGMSPVRGILLKLGAVTAFMVMASLVKATSETVPPGQAVFFRSFFAFPILFGWLALRGQLRTGLKAHRPVSHVWRGLVGTSAMAFGFAGLGLLPLPEATALRFAQPIFVVVLAALMLGERIRLFRTTAVLVGLAGVIVVLSPRLGGFADLSADRAALGALFCLLSAGLAALAHVFIRKMVATESTSAIVFWFTITSTVMSLLTLPFGWVWPSVEVAALLVMAGLCGGTGQILLTSAYRFAPASVVAPFDYASMLLALLIGYFIFSEVPTVPMLAGAAIVMASGGAIIWRERQLALARGAARPVRPE</sequence>
<comment type="subcellular location">
    <subcellularLocation>
        <location evidence="1">Membrane</location>
        <topology evidence="1">Multi-pass membrane protein</topology>
    </subcellularLocation>
</comment>
<keyword evidence="5 6" id="KW-0472">Membrane</keyword>
<evidence type="ECO:0000256" key="1">
    <source>
        <dbReference type="ARBA" id="ARBA00004141"/>
    </source>
</evidence>
<keyword evidence="4 6" id="KW-1133">Transmembrane helix</keyword>
<protein>
    <recommendedName>
        <fullName evidence="7">EamA domain-containing protein</fullName>
    </recommendedName>
</protein>
<evidence type="ECO:0000259" key="7">
    <source>
        <dbReference type="Pfam" id="PF00892"/>
    </source>
</evidence>
<evidence type="ECO:0000256" key="5">
    <source>
        <dbReference type="ARBA" id="ARBA00023136"/>
    </source>
</evidence>
<feature type="transmembrane region" description="Helical" evidence="6">
    <location>
        <begin position="12"/>
        <end position="33"/>
    </location>
</feature>
<dbReference type="InterPro" id="IPR037185">
    <property type="entry name" value="EmrE-like"/>
</dbReference>
<name>A8LMW3_DINSH</name>